<dbReference type="Pfam" id="PF13499">
    <property type="entry name" value="EF-hand_7"/>
    <property type="match status" value="2"/>
</dbReference>
<organism evidence="18 19">
    <name type="scientific">Pseudocohnilembus persalinus</name>
    <name type="common">Ciliate</name>
    <dbReference type="NCBI Taxonomy" id="266149"/>
    <lineage>
        <taxon>Eukaryota</taxon>
        <taxon>Sar</taxon>
        <taxon>Alveolata</taxon>
        <taxon>Ciliophora</taxon>
        <taxon>Intramacronucleata</taxon>
        <taxon>Oligohymenophorea</taxon>
        <taxon>Scuticociliatia</taxon>
        <taxon>Philasterida</taxon>
        <taxon>Pseudocohnilembidae</taxon>
        <taxon>Pseudocohnilembus</taxon>
    </lineage>
</organism>
<dbReference type="PROSITE" id="PS50222">
    <property type="entry name" value="EF_HAND_2"/>
    <property type="match status" value="4"/>
</dbReference>
<dbReference type="SMART" id="SM00054">
    <property type="entry name" value="EFh"/>
    <property type="match status" value="4"/>
</dbReference>
<name>A0A0V0QAV0_PSEPJ</name>
<feature type="domain" description="EF-hand" evidence="17">
    <location>
        <begin position="379"/>
        <end position="414"/>
    </location>
</feature>
<dbReference type="CDD" id="cd05117">
    <property type="entry name" value="STKc_CAMK"/>
    <property type="match status" value="1"/>
</dbReference>
<dbReference type="InterPro" id="IPR011009">
    <property type="entry name" value="Kinase-like_dom_sf"/>
</dbReference>
<comment type="similarity">
    <text evidence="12">Belongs to the protein kinase superfamily. Ser/Thr protein kinase family. CDPK subfamily.</text>
</comment>
<evidence type="ECO:0000256" key="10">
    <source>
        <dbReference type="ARBA" id="ARBA00022837"/>
    </source>
</evidence>
<evidence type="ECO:0000256" key="13">
    <source>
        <dbReference type="ARBA" id="ARBA00047899"/>
    </source>
</evidence>
<dbReference type="AlphaFoldDB" id="A0A0V0QAV0"/>
<dbReference type="Gene3D" id="3.30.200.20">
    <property type="entry name" value="Phosphorylase Kinase, domain 1"/>
    <property type="match status" value="1"/>
</dbReference>
<keyword evidence="5" id="KW-0808">Transferase</keyword>
<evidence type="ECO:0000256" key="1">
    <source>
        <dbReference type="ARBA" id="ARBA00001946"/>
    </source>
</evidence>
<evidence type="ECO:0000313" key="19">
    <source>
        <dbReference type="Proteomes" id="UP000054937"/>
    </source>
</evidence>
<dbReference type="SUPFAM" id="SSF47473">
    <property type="entry name" value="EF-hand"/>
    <property type="match status" value="1"/>
</dbReference>
<dbReference type="InterPro" id="IPR050205">
    <property type="entry name" value="CDPK_Ser/Thr_kinases"/>
</dbReference>
<dbReference type="FunFam" id="1.10.238.10:FF:000003">
    <property type="entry name" value="Calmodulin A"/>
    <property type="match status" value="1"/>
</dbReference>
<comment type="caution">
    <text evidence="18">The sequence shown here is derived from an EMBL/GenBank/DDBJ whole genome shotgun (WGS) entry which is preliminary data.</text>
</comment>
<dbReference type="Gene3D" id="1.10.238.10">
    <property type="entry name" value="EF-hand"/>
    <property type="match status" value="2"/>
</dbReference>
<dbReference type="InterPro" id="IPR018247">
    <property type="entry name" value="EF_Hand_1_Ca_BS"/>
</dbReference>
<dbReference type="PROSITE" id="PS50011">
    <property type="entry name" value="PROTEIN_KINASE_DOM"/>
    <property type="match status" value="1"/>
</dbReference>
<dbReference type="Gene3D" id="1.10.510.10">
    <property type="entry name" value="Transferase(Phosphotransferase) domain 1"/>
    <property type="match status" value="1"/>
</dbReference>
<dbReference type="Pfam" id="PF00069">
    <property type="entry name" value="Pkinase"/>
    <property type="match status" value="1"/>
</dbReference>
<evidence type="ECO:0000256" key="15">
    <source>
        <dbReference type="PROSITE-ProRule" id="PRU10141"/>
    </source>
</evidence>
<dbReference type="EC" id="2.7.11.1" evidence="3"/>
<dbReference type="OrthoDB" id="40902at2759"/>
<comment type="catalytic activity">
    <reaction evidence="14">
        <text>L-seryl-[protein] + ATP = O-phospho-L-seryl-[protein] + ADP + H(+)</text>
        <dbReference type="Rhea" id="RHEA:17989"/>
        <dbReference type="Rhea" id="RHEA-COMP:9863"/>
        <dbReference type="Rhea" id="RHEA-COMP:11604"/>
        <dbReference type="ChEBI" id="CHEBI:15378"/>
        <dbReference type="ChEBI" id="CHEBI:29999"/>
        <dbReference type="ChEBI" id="CHEBI:30616"/>
        <dbReference type="ChEBI" id="CHEBI:83421"/>
        <dbReference type="ChEBI" id="CHEBI:456216"/>
        <dbReference type="EC" id="2.7.11.1"/>
    </reaction>
</comment>
<dbReference type="Proteomes" id="UP000054937">
    <property type="component" value="Unassembled WGS sequence"/>
</dbReference>
<keyword evidence="11 15" id="KW-0067">ATP-binding</keyword>
<comment type="subunit">
    <text evidence="2">Monomer.</text>
</comment>
<evidence type="ECO:0000256" key="12">
    <source>
        <dbReference type="ARBA" id="ARBA00024334"/>
    </source>
</evidence>
<evidence type="ECO:0000256" key="11">
    <source>
        <dbReference type="ARBA" id="ARBA00022840"/>
    </source>
</evidence>
<evidence type="ECO:0000256" key="4">
    <source>
        <dbReference type="ARBA" id="ARBA00022527"/>
    </source>
</evidence>
<dbReference type="SMART" id="SM00220">
    <property type="entry name" value="S_TKc"/>
    <property type="match status" value="1"/>
</dbReference>
<evidence type="ECO:0000256" key="8">
    <source>
        <dbReference type="ARBA" id="ARBA00022741"/>
    </source>
</evidence>
<dbReference type="GO" id="GO:0005509">
    <property type="term" value="F:calcium ion binding"/>
    <property type="evidence" value="ECO:0007669"/>
    <property type="project" value="InterPro"/>
</dbReference>
<evidence type="ECO:0000256" key="7">
    <source>
        <dbReference type="ARBA" id="ARBA00022737"/>
    </source>
</evidence>
<evidence type="ECO:0000259" key="17">
    <source>
        <dbReference type="PROSITE" id="PS50222"/>
    </source>
</evidence>
<dbReference type="PROSITE" id="PS00018">
    <property type="entry name" value="EF_HAND_1"/>
    <property type="match status" value="4"/>
</dbReference>
<feature type="domain" description="Protein kinase" evidence="16">
    <location>
        <begin position="37"/>
        <end position="297"/>
    </location>
</feature>
<keyword evidence="10" id="KW-0106">Calcium</keyword>
<protein>
    <recommendedName>
        <fullName evidence="3">non-specific serine/threonine protein kinase</fullName>
        <ecNumber evidence="3">2.7.11.1</ecNumber>
    </recommendedName>
</protein>
<dbReference type="GO" id="GO:0005524">
    <property type="term" value="F:ATP binding"/>
    <property type="evidence" value="ECO:0007669"/>
    <property type="project" value="UniProtKB-UniRule"/>
</dbReference>
<dbReference type="FunFam" id="3.30.200.20:FF:000315">
    <property type="entry name" value="Calcium-dependent protein kinase 3"/>
    <property type="match status" value="1"/>
</dbReference>
<dbReference type="InterPro" id="IPR000719">
    <property type="entry name" value="Prot_kinase_dom"/>
</dbReference>
<evidence type="ECO:0000256" key="6">
    <source>
        <dbReference type="ARBA" id="ARBA00022723"/>
    </source>
</evidence>
<evidence type="ECO:0000256" key="2">
    <source>
        <dbReference type="ARBA" id="ARBA00011245"/>
    </source>
</evidence>
<accession>A0A0V0QAV0</accession>
<keyword evidence="9 18" id="KW-0418">Kinase</keyword>
<gene>
    <name evidence="18" type="ORF">PPERSA_07431</name>
</gene>
<comment type="cofactor">
    <cofactor evidence="1">
        <name>Mg(2+)</name>
        <dbReference type="ChEBI" id="CHEBI:18420"/>
    </cofactor>
</comment>
<evidence type="ECO:0000256" key="9">
    <source>
        <dbReference type="ARBA" id="ARBA00022777"/>
    </source>
</evidence>
<keyword evidence="7" id="KW-0677">Repeat</keyword>
<proteinExistence type="inferred from homology"/>
<dbReference type="InterPro" id="IPR017441">
    <property type="entry name" value="Protein_kinase_ATP_BS"/>
</dbReference>
<evidence type="ECO:0000256" key="3">
    <source>
        <dbReference type="ARBA" id="ARBA00012513"/>
    </source>
</evidence>
<dbReference type="InterPro" id="IPR002048">
    <property type="entry name" value="EF_hand_dom"/>
</dbReference>
<comment type="catalytic activity">
    <reaction evidence="13">
        <text>L-threonyl-[protein] + ATP = O-phospho-L-threonyl-[protein] + ADP + H(+)</text>
        <dbReference type="Rhea" id="RHEA:46608"/>
        <dbReference type="Rhea" id="RHEA-COMP:11060"/>
        <dbReference type="Rhea" id="RHEA-COMP:11605"/>
        <dbReference type="ChEBI" id="CHEBI:15378"/>
        <dbReference type="ChEBI" id="CHEBI:30013"/>
        <dbReference type="ChEBI" id="CHEBI:30616"/>
        <dbReference type="ChEBI" id="CHEBI:61977"/>
        <dbReference type="ChEBI" id="CHEBI:456216"/>
        <dbReference type="EC" id="2.7.11.1"/>
    </reaction>
</comment>
<dbReference type="PROSITE" id="PS00107">
    <property type="entry name" value="PROTEIN_KINASE_ATP"/>
    <property type="match status" value="1"/>
</dbReference>
<keyword evidence="4" id="KW-0723">Serine/threonine-protein kinase</keyword>
<dbReference type="OMA" id="ILMEQID"/>
<dbReference type="FunFam" id="1.10.510.10:FF:000571">
    <property type="entry name" value="Maternal embryonic leucine zipper kinase"/>
    <property type="match status" value="1"/>
</dbReference>
<evidence type="ECO:0000313" key="18">
    <source>
        <dbReference type="EMBL" id="KRW99188.1"/>
    </source>
</evidence>
<evidence type="ECO:0000256" key="5">
    <source>
        <dbReference type="ARBA" id="ARBA00022679"/>
    </source>
</evidence>
<keyword evidence="19" id="KW-1185">Reference proteome</keyword>
<feature type="domain" description="EF-hand" evidence="17">
    <location>
        <begin position="415"/>
        <end position="450"/>
    </location>
</feature>
<sequence length="486" mass="55945">MGCGSSNSVETNNGQNAVIDYNNFILVHKNKQYQQDYQIGRLLGKGSYGAVYVCKNKHNDDIRVMKKMAKEGLTKEELQKNMVTDVAILQKLTHPSVMKTFEFYSDENMFYIVSEYCEGGSLMDRLQQQELFSEKEAANVVKQLLEAINYSHSQGYMHRDLKLDNAVIDKKTPSEKLDYSVKVIDYGCSTKFKKGQKFNEICGTPLYMAPELLKKNYDEKVDVWAIGCIMYILLSGYYPFFGESLEEIFRKILVQEIVFHETINECSEDAKNLVLQLLNKNPSQRPSCSEALKHPWFQNAPVNKLPDELKKEALNNLKKSNAKSNFQQAVLSYITQQLVTKAEQKNLEVAFKEIDVDGNGTLSKEELKKYFEKFMLPEEVEKNIDQLMSKIDEDNTGTIDYNEFIKANVDLNQTLSDKNLKTAFDFFDKDGNGTISFNELEEILAENTQKKVDGKKFLEQLKAFDKNNDQELSFEEFKECMKSLIF</sequence>
<evidence type="ECO:0000259" key="16">
    <source>
        <dbReference type="PROSITE" id="PS50011"/>
    </source>
</evidence>
<keyword evidence="6" id="KW-0479">Metal-binding</keyword>
<evidence type="ECO:0000256" key="14">
    <source>
        <dbReference type="ARBA" id="ARBA00048679"/>
    </source>
</evidence>
<feature type="domain" description="EF-hand" evidence="17">
    <location>
        <begin position="342"/>
        <end position="377"/>
    </location>
</feature>
<dbReference type="InterPro" id="IPR011992">
    <property type="entry name" value="EF-hand-dom_pair"/>
</dbReference>
<reference evidence="18 19" key="1">
    <citation type="journal article" date="2015" name="Sci. Rep.">
        <title>Genome of the facultative scuticociliatosis pathogen Pseudocohnilembus persalinus provides insight into its virulence through horizontal gene transfer.</title>
        <authorList>
            <person name="Xiong J."/>
            <person name="Wang G."/>
            <person name="Cheng J."/>
            <person name="Tian M."/>
            <person name="Pan X."/>
            <person name="Warren A."/>
            <person name="Jiang C."/>
            <person name="Yuan D."/>
            <person name="Miao W."/>
        </authorList>
    </citation>
    <scope>NUCLEOTIDE SEQUENCE [LARGE SCALE GENOMIC DNA]</scope>
    <source>
        <strain evidence="18">36N120E</strain>
    </source>
</reference>
<dbReference type="GO" id="GO:0004674">
    <property type="term" value="F:protein serine/threonine kinase activity"/>
    <property type="evidence" value="ECO:0007669"/>
    <property type="project" value="UniProtKB-KW"/>
</dbReference>
<dbReference type="EMBL" id="LDAU01000220">
    <property type="protein sequence ID" value="KRW99188.1"/>
    <property type="molecule type" value="Genomic_DNA"/>
</dbReference>
<feature type="binding site" evidence="15">
    <location>
        <position position="66"/>
    </location>
    <ligand>
        <name>ATP</name>
        <dbReference type="ChEBI" id="CHEBI:30616"/>
    </ligand>
</feature>
<dbReference type="SUPFAM" id="SSF56112">
    <property type="entry name" value="Protein kinase-like (PK-like)"/>
    <property type="match status" value="1"/>
</dbReference>
<dbReference type="PANTHER" id="PTHR24349">
    <property type="entry name" value="SERINE/THREONINE-PROTEIN KINASE"/>
    <property type="match status" value="1"/>
</dbReference>
<dbReference type="InParanoid" id="A0A0V0QAV0"/>
<feature type="domain" description="EF-hand" evidence="17">
    <location>
        <begin position="452"/>
        <end position="486"/>
    </location>
</feature>
<keyword evidence="8 15" id="KW-0547">Nucleotide-binding</keyword>